<dbReference type="SUPFAM" id="SSF53474">
    <property type="entry name" value="alpha/beta-Hydrolases"/>
    <property type="match status" value="1"/>
</dbReference>
<keyword evidence="4" id="KW-1185">Reference proteome</keyword>
<dbReference type="RefSeq" id="WP_090594702.1">
    <property type="nucleotide sequence ID" value="NZ_LT629688.1"/>
</dbReference>
<keyword evidence="1" id="KW-0378">Hydrolase</keyword>
<dbReference type="STRING" id="675864.SAMN04489747_3032"/>
<dbReference type="Gene3D" id="3.40.50.1820">
    <property type="entry name" value="alpha/beta hydrolase"/>
    <property type="match status" value="1"/>
</dbReference>
<dbReference type="InterPro" id="IPR000073">
    <property type="entry name" value="AB_hydrolase_1"/>
</dbReference>
<dbReference type="PANTHER" id="PTHR43329">
    <property type="entry name" value="EPOXIDE HYDROLASE"/>
    <property type="match status" value="1"/>
</dbReference>
<sequence>MTTITASTAPGLSHHRAAVNGTELHYVTAGDAGSPVLLVHGFPESWWAFRAAIPLLAERHRVVAVDLRGFGDSRIAERDHDSATAAEDLHQLIASLGLGPVHLLAQDISGGTAYRLVRAHPEDVLSFTGVEMGLAGFGLEGFADVTSGGSWHIGVLAAPDGLGELLLSGHERELLGSWAFPTMTAVPDAVTGADVDEMSRGYARPGGWRGAVGLYRSMLAEGEELRHLARERVVDVPALAVGGGGGPFTAATLSQVFADVSTAQVDGVGHYVALEAPGALAEALLAFLASTDVGHPERPVEPA</sequence>
<dbReference type="InterPro" id="IPR000639">
    <property type="entry name" value="Epox_hydrolase-like"/>
</dbReference>
<dbReference type="PRINTS" id="PR00412">
    <property type="entry name" value="EPOXHYDRLASE"/>
</dbReference>
<dbReference type="Proteomes" id="UP000198546">
    <property type="component" value="Chromosome i"/>
</dbReference>
<proteinExistence type="predicted"/>
<accession>A0A1G7BS98</accession>
<dbReference type="InterPro" id="IPR029058">
    <property type="entry name" value="AB_hydrolase_fold"/>
</dbReference>
<gene>
    <name evidence="3" type="ORF">SAMN04489747_3032</name>
</gene>
<evidence type="ECO:0000313" key="3">
    <source>
        <dbReference type="EMBL" id="SDE29246.1"/>
    </source>
</evidence>
<evidence type="ECO:0000259" key="2">
    <source>
        <dbReference type="Pfam" id="PF00561"/>
    </source>
</evidence>
<organism evidence="3 4">
    <name type="scientific">Auraticoccus monumenti</name>
    <dbReference type="NCBI Taxonomy" id="675864"/>
    <lineage>
        <taxon>Bacteria</taxon>
        <taxon>Bacillati</taxon>
        <taxon>Actinomycetota</taxon>
        <taxon>Actinomycetes</taxon>
        <taxon>Propionibacteriales</taxon>
        <taxon>Propionibacteriaceae</taxon>
        <taxon>Auraticoccus</taxon>
    </lineage>
</organism>
<dbReference type="Pfam" id="PF00561">
    <property type="entry name" value="Abhydrolase_1"/>
    <property type="match status" value="1"/>
</dbReference>
<feature type="domain" description="AB hydrolase-1" evidence="2">
    <location>
        <begin position="35"/>
        <end position="131"/>
    </location>
</feature>
<name>A0A1G7BS98_9ACTN</name>
<evidence type="ECO:0000313" key="4">
    <source>
        <dbReference type="Proteomes" id="UP000198546"/>
    </source>
</evidence>
<dbReference type="AlphaFoldDB" id="A0A1G7BS98"/>
<evidence type="ECO:0000256" key="1">
    <source>
        <dbReference type="ARBA" id="ARBA00022801"/>
    </source>
</evidence>
<dbReference type="GO" id="GO:0016787">
    <property type="term" value="F:hydrolase activity"/>
    <property type="evidence" value="ECO:0007669"/>
    <property type="project" value="UniProtKB-KW"/>
</dbReference>
<dbReference type="EMBL" id="LT629688">
    <property type="protein sequence ID" value="SDE29246.1"/>
    <property type="molecule type" value="Genomic_DNA"/>
</dbReference>
<protein>
    <submittedName>
        <fullName evidence="3">Pimeloyl-ACP methyl ester carboxylesterase</fullName>
    </submittedName>
</protein>
<reference evidence="3 4" key="1">
    <citation type="submission" date="2016-10" db="EMBL/GenBank/DDBJ databases">
        <authorList>
            <person name="de Groot N.N."/>
        </authorList>
    </citation>
    <scope>NUCLEOTIDE SEQUENCE [LARGE SCALE GENOMIC DNA]</scope>
    <source>
        <strain evidence="3 4">MON 2.2</strain>
    </source>
</reference>
<dbReference type="OrthoDB" id="9812774at2"/>